<comment type="subcellular location">
    <subcellularLocation>
        <location evidence="2">Periplasm</location>
    </subcellularLocation>
</comment>
<evidence type="ECO:0000256" key="4">
    <source>
        <dbReference type="ARBA" id="ARBA00022723"/>
    </source>
</evidence>
<keyword evidence="3" id="KW-0813">Transport</keyword>
<feature type="compositionally biased region" description="Polar residues" evidence="8">
    <location>
        <begin position="54"/>
        <end position="63"/>
    </location>
</feature>
<evidence type="ECO:0000256" key="2">
    <source>
        <dbReference type="ARBA" id="ARBA00004418"/>
    </source>
</evidence>
<dbReference type="Gene3D" id="2.60.40.420">
    <property type="entry name" value="Cupredoxins - blue copper proteins"/>
    <property type="match status" value="1"/>
</dbReference>
<feature type="compositionally biased region" description="Low complexity" evidence="8">
    <location>
        <begin position="154"/>
        <end position="166"/>
    </location>
</feature>
<keyword evidence="12" id="KW-1185">Reference proteome</keyword>
<keyword evidence="6" id="KW-0249">Electron transport</keyword>
<dbReference type="Proteomes" id="UP001589818">
    <property type="component" value="Unassembled WGS sequence"/>
</dbReference>
<comment type="caution">
    <text evidence="11">The sequence shown here is derived from an EMBL/GenBank/DDBJ whole genome shotgun (WGS) entry which is preliminary data.</text>
</comment>
<keyword evidence="9" id="KW-0732">Signal</keyword>
<feature type="signal peptide" evidence="9">
    <location>
        <begin position="1"/>
        <end position="27"/>
    </location>
</feature>
<sequence length="284" mass="29159">MKLRAIAYWVAVLGVLLLMSACGNGNAGSSTADDAHQAAGHEQTDPPADPLASESVSQEQSTDGDPPADPQPAKNDPADSADKGQPVDPQQPASSVEGGADHKGDDNHTKPIEDEKSSKDQGSGKSEPKPDSTGKPAGSAAKNDDPKPEPEAPAPSKAGGSGNAAKPSPPAEPSKDGSKNGSAGGGKTGDASAKTDKQKSKTHVVEITDFAFSPASLEITSGDRITFVNKDPVSHTATADDDSFDTDLFGKDEEKTVLFEQVGEFGYYCAPHPAMRGTIIVKAK</sequence>
<keyword evidence="7" id="KW-0186">Copper</keyword>
<evidence type="ECO:0000259" key="10">
    <source>
        <dbReference type="Pfam" id="PF00127"/>
    </source>
</evidence>
<reference evidence="11 12" key="1">
    <citation type="submission" date="2024-09" db="EMBL/GenBank/DDBJ databases">
        <authorList>
            <person name="Sun Q."/>
            <person name="Mori K."/>
        </authorList>
    </citation>
    <scope>NUCLEOTIDE SEQUENCE [LARGE SCALE GENOMIC DNA]</scope>
    <source>
        <strain evidence="11 12">CCM 4839</strain>
    </source>
</reference>
<dbReference type="InterPro" id="IPR052721">
    <property type="entry name" value="ET_Amicyanin"/>
</dbReference>
<evidence type="ECO:0000256" key="8">
    <source>
        <dbReference type="SAM" id="MobiDB-lite"/>
    </source>
</evidence>
<feature type="compositionally biased region" description="Basic and acidic residues" evidence="8">
    <location>
        <begin position="99"/>
        <end position="119"/>
    </location>
</feature>
<dbReference type="SUPFAM" id="SSF49503">
    <property type="entry name" value="Cupredoxins"/>
    <property type="match status" value="1"/>
</dbReference>
<dbReference type="InterPro" id="IPR008972">
    <property type="entry name" value="Cupredoxin"/>
</dbReference>
<comment type="cofactor">
    <cofactor evidence="1">
        <name>Cu cation</name>
        <dbReference type="ChEBI" id="CHEBI:23378"/>
    </cofactor>
</comment>
<feature type="region of interest" description="Disordered" evidence="8">
    <location>
        <begin position="26"/>
        <end position="201"/>
    </location>
</feature>
<dbReference type="PRINTS" id="PR00155">
    <property type="entry name" value="AMICYANIN"/>
</dbReference>
<dbReference type="InterPro" id="IPR000923">
    <property type="entry name" value="BlueCu_1"/>
</dbReference>
<evidence type="ECO:0000256" key="3">
    <source>
        <dbReference type="ARBA" id="ARBA00022448"/>
    </source>
</evidence>
<dbReference type="CDD" id="cd13921">
    <property type="entry name" value="Amicyanin"/>
    <property type="match status" value="1"/>
</dbReference>
<dbReference type="InterPro" id="IPR035668">
    <property type="entry name" value="Amicyanin"/>
</dbReference>
<dbReference type="RefSeq" id="WP_204819268.1">
    <property type="nucleotide sequence ID" value="NZ_JANHOF010000003.1"/>
</dbReference>
<evidence type="ECO:0000313" key="11">
    <source>
        <dbReference type="EMBL" id="MFC0392150.1"/>
    </source>
</evidence>
<organism evidence="11 12">
    <name type="scientific">Paenibacillus mendelii</name>
    <dbReference type="NCBI Taxonomy" id="206163"/>
    <lineage>
        <taxon>Bacteria</taxon>
        <taxon>Bacillati</taxon>
        <taxon>Bacillota</taxon>
        <taxon>Bacilli</taxon>
        <taxon>Bacillales</taxon>
        <taxon>Paenibacillaceae</taxon>
        <taxon>Paenibacillus</taxon>
    </lineage>
</organism>
<dbReference type="Pfam" id="PF00127">
    <property type="entry name" value="Copper-bind"/>
    <property type="match status" value="1"/>
</dbReference>
<evidence type="ECO:0000256" key="6">
    <source>
        <dbReference type="ARBA" id="ARBA00022982"/>
    </source>
</evidence>
<feature type="domain" description="Blue (type 1) copper" evidence="10">
    <location>
        <begin position="204"/>
        <end position="282"/>
    </location>
</feature>
<dbReference type="PANTHER" id="PTHR36507">
    <property type="entry name" value="BLL1555 PROTEIN"/>
    <property type="match status" value="1"/>
</dbReference>
<dbReference type="PROSITE" id="PS51257">
    <property type="entry name" value="PROKAR_LIPOPROTEIN"/>
    <property type="match status" value="1"/>
</dbReference>
<protein>
    <submittedName>
        <fullName evidence="11">Plastocyanin/azurin family copper-binding protein</fullName>
    </submittedName>
</protein>
<feature type="chain" id="PRO_5046830435" evidence="9">
    <location>
        <begin position="28"/>
        <end position="284"/>
    </location>
</feature>
<dbReference type="InterPro" id="IPR002386">
    <property type="entry name" value="Amicyanin/Pseudoazurin"/>
</dbReference>
<evidence type="ECO:0000256" key="5">
    <source>
        <dbReference type="ARBA" id="ARBA00022764"/>
    </source>
</evidence>
<accession>A0ABV6J8E1</accession>
<dbReference type="PANTHER" id="PTHR36507:SF1">
    <property type="entry name" value="BLL1555 PROTEIN"/>
    <property type="match status" value="1"/>
</dbReference>
<evidence type="ECO:0000256" key="1">
    <source>
        <dbReference type="ARBA" id="ARBA00001935"/>
    </source>
</evidence>
<evidence type="ECO:0000313" key="12">
    <source>
        <dbReference type="Proteomes" id="UP001589818"/>
    </source>
</evidence>
<name>A0ABV6J8E1_9BACL</name>
<dbReference type="EMBL" id="JBHLVF010000017">
    <property type="protein sequence ID" value="MFC0392150.1"/>
    <property type="molecule type" value="Genomic_DNA"/>
</dbReference>
<gene>
    <name evidence="11" type="ORF">ACFFJ8_12335</name>
</gene>
<keyword evidence="4" id="KW-0479">Metal-binding</keyword>
<evidence type="ECO:0000256" key="9">
    <source>
        <dbReference type="SAM" id="SignalP"/>
    </source>
</evidence>
<evidence type="ECO:0000256" key="7">
    <source>
        <dbReference type="ARBA" id="ARBA00023008"/>
    </source>
</evidence>
<proteinExistence type="predicted"/>
<keyword evidence="5" id="KW-0574">Periplasm</keyword>